<keyword evidence="7" id="KW-0169">Cobalamin biosynthesis</keyword>
<evidence type="ECO:0000256" key="7">
    <source>
        <dbReference type="HAMAP-Rule" id="MF_00027"/>
    </source>
</evidence>
<keyword evidence="3 7" id="KW-0547">Nucleotide-binding</keyword>
<keyword evidence="2 7" id="KW-0436">Ligase</keyword>
<name>A0A4R6PYF9_9FIRM</name>
<feature type="domain" description="CobQ/CobB/MinD/ParA nucleotide binding" evidence="8">
    <location>
        <begin position="9"/>
        <end position="185"/>
    </location>
</feature>
<dbReference type="Pfam" id="PF07685">
    <property type="entry name" value="GATase_3"/>
    <property type="match status" value="1"/>
</dbReference>
<dbReference type="Gene3D" id="3.40.50.880">
    <property type="match status" value="1"/>
</dbReference>
<dbReference type="Gene3D" id="3.40.50.300">
    <property type="entry name" value="P-loop containing nucleotide triphosphate hydrolases"/>
    <property type="match status" value="2"/>
</dbReference>
<dbReference type="OrthoDB" id="9764035at2"/>
<reference evidence="10 11" key="1">
    <citation type="submission" date="2019-03" db="EMBL/GenBank/DDBJ databases">
        <title>Genomic Encyclopedia of Type Strains, Phase IV (KMG-IV): sequencing the most valuable type-strain genomes for metagenomic binning, comparative biology and taxonomic classification.</title>
        <authorList>
            <person name="Goeker M."/>
        </authorList>
    </citation>
    <scope>NUCLEOTIDE SEQUENCE [LARGE SCALE GENOMIC DNA]</scope>
    <source>
        <strain evidence="10 11">DSM 28287</strain>
    </source>
</reference>
<dbReference type="NCBIfam" id="NF002204">
    <property type="entry name" value="PRK01077.1"/>
    <property type="match status" value="1"/>
</dbReference>
<comment type="caution">
    <text evidence="10">The sequence shown here is derived from an EMBL/GenBank/DDBJ whole genome shotgun (WGS) entry which is preliminary data.</text>
</comment>
<comment type="pathway">
    <text evidence="7">Cofactor biosynthesis; adenosylcobalamin biosynthesis; cob(II)yrinate a,c-diamide from sirohydrochlorin (anaerobic route): step 10/10.</text>
</comment>
<evidence type="ECO:0000256" key="4">
    <source>
        <dbReference type="ARBA" id="ARBA00022840"/>
    </source>
</evidence>
<keyword evidence="4 7" id="KW-0067">ATP-binding</keyword>
<evidence type="ECO:0000259" key="8">
    <source>
        <dbReference type="Pfam" id="PF01656"/>
    </source>
</evidence>
<evidence type="ECO:0000256" key="5">
    <source>
        <dbReference type="ARBA" id="ARBA00022842"/>
    </source>
</evidence>
<evidence type="ECO:0000256" key="2">
    <source>
        <dbReference type="ARBA" id="ARBA00022598"/>
    </source>
</evidence>
<evidence type="ECO:0000313" key="11">
    <source>
        <dbReference type="Proteomes" id="UP000295500"/>
    </source>
</evidence>
<dbReference type="GO" id="GO:0042242">
    <property type="term" value="F:cobyrinic acid a,c-diamide synthase activity"/>
    <property type="evidence" value="ECO:0007669"/>
    <property type="project" value="UniProtKB-UniRule"/>
</dbReference>
<dbReference type="InterPro" id="IPR004484">
    <property type="entry name" value="CbiA/CobB_synth"/>
</dbReference>
<dbReference type="InterPro" id="IPR029062">
    <property type="entry name" value="Class_I_gatase-like"/>
</dbReference>
<dbReference type="EC" id="6.3.5.11" evidence="7"/>
<comment type="function">
    <text evidence="7">Catalyzes the ATP-dependent amidation of the two carboxylate groups at positions a and c of cobyrinate, using either L-glutamine or ammonia as the nitrogen source.</text>
</comment>
<feature type="site" description="Increases nucleophilicity of active site Cys" evidence="7">
    <location>
        <position position="431"/>
    </location>
</feature>
<dbReference type="SUPFAM" id="SSF52317">
    <property type="entry name" value="Class I glutamine amidotransferase-like"/>
    <property type="match status" value="1"/>
</dbReference>
<proteinExistence type="inferred from homology"/>
<dbReference type="Pfam" id="PF01656">
    <property type="entry name" value="CbiA"/>
    <property type="match status" value="1"/>
</dbReference>
<comment type="cofactor">
    <cofactor evidence="1 7">
        <name>Mg(2+)</name>
        <dbReference type="ChEBI" id="CHEBI:18420"/>
    </cofactor>
</comment>
<keyword evidence="5 7" id="KW-0460">Magnesium</keyword>
<sequence>MIKGSGARILIAGAGSGCGKTTVTCGLLSALKQRAVNTTAFKCGPDYIDPMFHSEVLGTKSRNLDVFLCGENTVKYLLDRDSDGSELSVIEGVMGIYDGAGFQDDTGSANHIARLTSTPELLVLNVRGKGLSLAAEAAGYLNFTENNIGGLILNNCSEAMYGIYKEMLKEKLGIDCYGFMPHIEEGEIGSRHLGLITADEIYNLKEKMARLGIAAESSLDIDGILALAAGASTLEYEKPELHITSGAKVRIAIARDKAFCFYYEDSLELLGEYGAELVPFSPLEDKGLPEDVRGVILGGGYPEVHAGRLSANKAMLDSVRKAADGGMPIYAECGGFMYLGKSIDDGENIYPMAGVVDSRFKLTNNLVRFGYKTLTANTENILCHKGDKIKCHEFHYSDTDEYGDCFTAVNSRGRRWKTTVASDNILAGYPHIHLWSRPEAAGNFVDKCRKFAEGAGEPWK</sequence>
<dbReference type="InterPro" id="IPR027417">
    <property type="entry name" value="P-loop_NTPase"/>
</dbReference>
<dbReference type="PANTHER" id="PTHR43873">
    <property type="entry name" value="COBYRINATE A,C-DIAMIDE SYNTHASE"/>
    <property type="match status" value="1"/>
</dbReference>
<dbReference type="InterPro" id="IPR011698">
    <property type="entry name" value="GATase_3"/>
</dbReference>
<evidence type="ECO:0000313" key="10">
    <source>
        <dbReference type="EMBL" id="TDP51950.1"/>
    </source>
</evidence>
<evidence type="ECO:0000256" key="6">
    <source>
        <dbReference type="ARBA" id="ARBA00022962"/>
    </source>
</evidence>
<dbReference type="RefSeq" id="WP_133528864.1">
    <property type="nucleotide sequence ID" value="NZ_SNXO01000028.1"/>
</dbReference>
<feature type="domain" description="CobB/CobQ-like glutamine amidotransferase" evidence="9">
    <location>
        <begin position="250"/>
        <end position="437"/>
    </location>
</feature>
<evidence type="ECO:0000259" key="9">
    <source>
        <dbReference type="Pfam" id="PF07685"/>
    </source>
</evidence>
<dbReference type="Proteomes" id="UP000295500">
    <property type="component" value="Unassembled WGS sequence"/>
</dbReference>
<dbReference type="HAMAP" id="MF_00027">
    <property type="entry name" value="CobB_CbiA"/>
    <property type="match status" value="1"/>
</dbReference>
<dbReference type="PANTHER" id="PTHR43873:SF1">
    <property type="entry name" value="COBYRINATE A,C-DIAMIDE SYNTHASE"/>
    <property type="match status" value="1"/>
</dbReference>
<dbReference type="InterPro" id="IPR002586">
    <property type="entry name" value="CobQ/CobB/MinD/ParA_Nub-bd_dom"/>
</dbReference>
<keyword evidence="11" id="KW-1185">Reference proteome</keyword>
<accession>A0A4R6PYF9</accession>
<dbReference type="CDD" id="cd03130">
    <property type="entry name" value="GATase1_CobB"/>
    <property type="match status" value="1"/>
</dbReference>
<feature type="active site" description="Nucleophile" evidence="7">
    <location>
        <position position="333"/>
    </location>
</feature>
<protein>
    <recommendedName>
        <fullName evidence="7">Cobyrinate a,c-diamide synthase</fullName>
        <ecNumber evidence="7">6.3.5.11</ecNumber>
    </recommendedName>
    <alternativeName>
        <fullName evidence="7">Cobyrinic acid a,c-diamide synthetase</fullName>
    </alternativeName>
</protein>
<dbReference type="EMBL" id="SNXO01000028">
    <property type="protein sequence ID" value="TDP51950.1"/>
    <property type="molecule type" value="Genomic_DNA"/>
</dbReference>
<organism evidence="10 11">
    <name type="scientific">Aminicella lysinilytica</name>
    <dbReference type="NCBI Taxonomy" id="433323"/>
    <lineage>
        <taxon>Bacteria</taxon>
        <taxon>Bacillati</taxon>
        <taxon>Bacillota</taxon>
        <taxon>Clostridia</taxon>
        <taxon>Peptostreptococcales</taxon>
        <taxon>Anaerovoracaceae</taxon>
        <taxon>Aminicella</taxon>
    </lineage>
</organism>
<dbReference type="NCBIfam" id="TIGR00379">
    <property type="entry name" value="cobB"/>
    <property type="match status" value="1"/>
</dbReference>
<dbReference type="GO" id="GO:0005524">
    <property type="term" value="F:ATP binding"/>
    <property type="evidence" value="ECO:0007669"/>
    <property type="project" value="UniProtKB-UniRule"/>
</dbReference>
<comment type="similarity">
    <text evidence="7">Belongs to the CobB/CbiA family.</text>
</comment>
<evidence type="ECO:0000256" key="3">
    <source>
        <dbReference type="ARBA" id="ARBA00022741"/>
    </source>
</evidence>
<dbReference type="PROSITE" id="PS51274">
    <property type="entry name" value="GATASE_COBBQ"/>
    <property type="match status" value="1"/>
</dbReference>
<comment type="catalytic activity">
    <reaction evidence="7">
        <text>cob(II)yrinate + 2 L-glutamine + 2 ATP + 2 H2O = cob(II)yrinate a,c diamide + 2 L-glutamate + 2 ADP + 2 phosphate + 2 H(+)</text>
        <dbReference type="Rhea" id="RHEA:26289"/>
        <dbReference type="ChEBI" id="CHEBI:15377"/>
        <dbReference type="ChEBI" id="CHEBI:15378"/>
        <dbReference type="ChEBI" id="CHEBI:29985"/>
        <dbReference type="ChEBI" id="CHEBI:30616"/>
        <dbReference type="ChEBI" id="CHEBI:43474"/>
        <dbReference type="ChEBI" id="CHEBI:58359"/>
        <dbReference type="ChEBI" id="CHEBI:58537"/>
        <dbReference type="ChEBI" id="CHEBI:58894"/>
        <dbReference type="ChEBI" id="CHEBI:456216"/>
        <dbReference type="EC" id="6.3.5.11"/>
    </reaction>
</comment>
<gene>
    <name evidence="7" type="primary">cbiA</name>
    <name evidence="10" type="ORF">EV211_1288</name>
</gene>
<dbReference type="AlphaFoldDB" id="A0A4R6PYF9"/>
<keyword evidence="6 7" id="KW-0315">Glutamine amidotransferase</keyword>
<comment type="domain">
    <text evidence="7">Comprises of two domains. The C-terminal domain contains the binding site for glutamine and catalyzes the hydrolysis of this substrate to glutamate and ammonia. The N-terminal domain is anticipated to bind ATP and cobyrinate and catalyzes the ultimate synthesis of the diamide product. The ammonia produced via the glutaminase domain is probably translocated to the adjacent domain via a molecular tunnel, where it reacts with an activated intermediate.</text>
</comment>
<dbReference type="UniPathway" id="UPA00148">
    <property type="reaction ID" value="UER00231"/>
</dbReference>
<evidence type="ECO:0000256" key="1">
    <source>
        <dbReference type="ARBA" id="ARBA00001946"/>
    </source>
</evidence>
<dbReference type="SUPFAM" id="SSF52540">
    <property type="entry name" value="P-loop containing nucleoside triphosphate hydrolases"/>
    <property type="match status" value="1"/>
</dbReference>
<dbReference type="GO" id="GO:0009236">
    <property type="term" value="P:cobalamin biosynthetic process"/>
    <property type="evidence" value="ECO:0007669"/>
    <property type="project" value="UniProtKB-UniRule"/>
</dbReference>
<comment type="miscellaneous">
    <text evidence="7">The a and c carboxylates of cobyrinate are activated for nucleophilic attack via formation of a phosphorylated intermediate by ATP. CbiA catalyzes first the amidation of the c-carboxylate, and then that of the a-carboxylate.</text>
</comment>